<keyword evidence="4" id="KW-1185">Reference proteome</keyword>
<sequence length="678" mass="73350">MPIDRNNTHTARPLKPTLATTRTAKPPVAPRLAPSIASASSTASRTPRSAVGSTPRANTQAQEDVTPVKAYIHNNVTPRSSARKSRVGVGSASSTPSSTPSVTPLSSRPPSTVEFSQKEQCHGYTGPGPKRPESAQNRRPRSVVGGNNYNTTPTPRPPLSNIYNYAPDATAREPSPRFFHANNARPPPEQAPPQKKAPVFFYANGKQDESLRTPEIPSPPLSSVGRSQPESKFFHANSISETKGNLPPILTPPPLPASPEPWSNLNLSSSQRSLQPPSPSKENMHLSYRKGVSQVLRPSMHRGSSALSILSGTHTPEASVADSRRRSSAASSAVRIGHAKSASLSSIDSTHSLKKMPSHEQASIIPSPLHNEKRVISDNSVADTIASAPLEPTEALSGLPSPNTTLVSKPAPGQSMLEHMNELAANARRERKVLDLEISNSSLLAINRSLEKEVRKQKAELRRFRRMSRAGRFSVDTTSNLEELSVINVSELGNLSEMSDEELEDEPEDSDSSFDESVMSLNALAERDDAYRLRDEKRLQLDLSKHRELLIDSQKMNQSLGRCLTWTEELIKDAQKALAYQVRASDVKLGGRVLVSDEQADIDQDGESRALLSPWTPPHRATDPDSSPLSLLEGKERDSGVDLDGFKSSTGGVPGVISPLASPLGETLPRLPPTPQGL</sequence>
<reference evidence="3" key="1">
    <citation type="journal article" date="2020" name="Stud. Mycol.">
        <title>101 Dothideomycetes genomes: a test case for predicting lifestyles and emergence of pathogens.</title>
        <authorList>
            <person name="Haridas S."/>
            <person name="Albert R."/>
            <person name="Binder M."/>
            <person name="Bloem J."/>
            <person name="Labutti K."/>
            <person name="Salamov A."/>
            <person name="Andreopoulos B."/>
            <person name="Baker S."/>
            <person name="Barry K."/>
            <person name="Bills G."/>
            <person name="Bluhm B."/>
            <person name="Cannon C."/>
            <person name="Castanera R."/>
            <person name="Culley D."/>
            <person name="Daum C."/>
            <person name="Ezra D."/>
            <person name="Gonzalez J."/>
            <person name="Henrissat B."/>
            <person name="Kuo A."/>
            <person name="Liang C."/>
            <person name="Lipzen A."/>
            <person name="Lutzoni F."/>
            <person name="Magnuson J."/>
            <person name="Mondo S."/>
            <person name="Nolan M."/>
            <person name="Ohm R."/>
            <person name="Pangilinan J."/>
            <person name="Park H.-J."/>
            <person name="Ramirez L."/>
            <person name="Alfaro M."/>
            <person name="Sun H."/>
            <person name="Tritt A."/>
            <person name="Yoshinaga Y."/>
            <person name="Zwiers L.-H."/>
            <person name="Turgeon B."/>
            <person name="Goodwin S."/>
            <person name="Spatafora J."/>
            <person name="Crous P."/>
            <person name="Grigoriev I."/>
        </authorList>
    </citation>
    <scope>NUCLEOTIDE SEQUENCE</scope>
    <source>
        <strain evidence="3">CBS 675.92</strain>
    </source>
</reference>
<dbReference type="PANTHER" id="PTHR38701">
    <property type="entry name" value="CHROMOSOME 8, WHOLE GENOME SHOTGUN SEQUENCE"/>
    <property type="match status" value="1"/>
</dbReference>
<dbReference type="EMBL" id="ML976986">
    <property type="protein sequence ID" value="KAF1958918.1"/>
    <property type="molecule type" value="Genomic_DNA"/>
</dbReference>
<feature type="region of interest" description="Disordered" evidence="2">
    <location>
        <begin position="1"/>
        <end position="195"/>
    </location>
</feature>
<protein>
    <submittedName>
        <fullName evidence="3">Uncharacterized protein</fullName>
    </submittedName>
</protein>
<feature type="compositionally biased region" description="Pro residues" evidence="2">
    <location>
        <begin position="249"/>
        <end position="259"/>
    </location>
</feature>
<feature type="compositionally biased region" description="Polar residues" evidence="2">
    <location>
        <begin position="306"/>
        <end position="316"/>
    </location>
</feature>
<evidence type="ECO:0000313" key="4">
    <source>
        <dbReference type="Proteomes" id="UP000800035"/>
    </source>
</evidence>
<dbReference type="PANTHER" id="PTHR38701:SF1">
    <property type="entry name" value="UP-REGULATED DURING SEPTATION PROTEIN 1 DOMAIN-CONTAINING PROTEIN"/>
    <property type="match status" value="1"/>
</dbReference>
<proteinExistence type="predicted"/>
<feature type="compositionally biased region" description="Polar residues" evidence="2">
    <location>
        <begin position="51"/>
        <end position="63"/>
    </location>
</feature>
<evidence type="ECO:0000256" key="1">
    <source>
        <dbReference type="SAM" id="Coils"/>
    </source>
</evidence>
<feature type="region of interest" description="Disordered" evidence="2">
    <location>
        <begin position="605"/>
        <end position="678"/>
    </location>
</feature>
<dbReference type="OrthoDB" id="2555519at2759"/>
<feature type="compositionally biased region" description="Low complexity" evidence="2">
    <location>
        <begin position="91"/>
        <end position="112"/>
    </location>
</feature>
<evidence type="ECO:0000313" key="3">
    <source>
        <dbReference type="EMBL" id="KAF1958918.1"/>
    </source>
</evidence>
<evidence type="ECO:0000256" key="2">
    <source>
        <dbReference type="SAM" id="MobiDB-lite"/>
    </source>
</evidence>
<dbReference type="AlphaFoldDB" id="A0A6A5U2K9"/>
<gene>
    <name evidence="3" type="ORF">CC80DRAFT_408433</name>
</gene>
<organism evidence="3 4">
    <name type="scientific">Byssothecium circinans</name>
    <dbReference type="NCBI Taxonomy" id="147558"/>
    <lineage>
        <taxon>Eukaryota</taxon>
        <taxon>Fungi</taxon>
        <taxon>Dikarya</taxon>
        <taxon>Ascomycota</taxon>
        <taxon>Pezizomycotina</taxon>
        <taxon>Dothideomycetes</taxon>
        <taxon>Pleosporomycetidae</taxon>
        <taxon>Pleosporales</taxon>
        <taxon>Massarineae</taxon>
        <taxon>Massarinaceae</taxon>
        <taxon>Byssothecium</taxon>
    </lineage>
</organism>
<feature type="region of interest" description="Disordered" evidence="2">
    <location>
        <begin position="495"/>
        <end position="515"/>
    </location>
</feature>
<dbReference type="Proteomes" id="UP000800035">
    <property type="component" value="Unassembled WGS sequence"/>
</dbReference>
<name>A0A6A5U2K9_9PLEO</name>
<feature type="coiled-coil region" evidence="1">
    <location>
        <begin position="417"/>
        <end position="467"/>
    </location>
</feature>
<keyword evidence="1" id="KW-0175">Coiled coil</keyword>
<feature type="compositionally biased region" description="Low complexity" evidence="2">
    <location>
        <begin position="33"/>
        <end position="50"/>
    </location>
</feature>
<feature type="compositionally biased region" description="Acidic residues" evidence="2">
    <location>
        <begin position="498"/>
        <end position="514"/>
    </location>
</feature>
<feature type="region of interest" description="Disordered" evidence="2">
    <location>
        <begin position="306"/>
        <end position="370"/>
    </location>
</feature>
<feature type="compositionally biased region" description="Low complexity" evidence="2">
    <location>
        <begin position="260"/>
        <end position="275"/>
    </location>
</feature>
<feature type="region of interest" description="Disordered" evidence="2">
    <location>
        <begin position="240"/>
        <end position="284"/>
    </location>
</feature>
<accession>A0A6A5U2K9</accession>